<dbReference type="SUPFAM" id="SSF48264">
    <property type="entry name" value="Cytochrome P450"/>
    <property type="match status" value="1"/>
</dbReference>
<dbReference type="InterPro" id="IPR001128">
    <property type="entry name" value="Cyt_P450"/>
</dbReference>
<evidence type="ECO:0008006" key="5">
    <source>
        <dbReference type="Google" id="ProtNLM"/>
    </source>
</evidence>
<dbReference type="EMBL" id="JAGHQL010000178">
    <property type="protein sequence ID" value="KAH0536825.1"/>
    <property type="molecule type" value="Genomic_DNA"/>
</dbReference>
<dbReference type="GO" id="GO:0004497">
    <property type="term" value="F:monooxygenase activity"/>
    <property type="evidence" value="ECO:0007669"/>
    <property type="project" value="InterPro"/>
</dbReference>
<dbReference type="Proteomes" id="UP000698800">
    <property type="component" value="Unassembled WGS sequence"/>
</dbReference>
<dbReference type="PANTHER" id="PTHR24305">
    <property type="entry name" value="CYTOCHROME P450"/>
    <property type="match status" value="1"/>
</dbReference>
<dbReference type="Gene3D" id="1.10.630.10">
    <property type="entry name" value="Cytochrome P450"/>
    <property type="match status" value="1"/>
</dbReference>
<comment type="cofactor">
    <cofactor evidence="1">
        <name>heme</name>
        <dbReference type="ChEBI" id="CHEBI:30413"/>
    </cofactor>
</comment>
<keyword evidence="1" id="KW-0479">Metal-binding</keyword>
<evidence type="ECO:0000313" key="4">
    <source>
        <dbReference type="Proteomes" id="UP000698800"/>
    </source>
</evidence>
<dbReference type="OrthoDB" id="1470350at2759"/>
<dbReference type="InterPro" id="IPR002401">
    <property type="entry name" value="Cyt_P450_E_grp-I"/>
</dbReference>
<dbReference type="PANTHER" id="PTHR24305:SF164">
    <property type="entry name" value="P450, PUTATIVE (EUROFUNG)-RELATED"/>
    <property type="match status" value="1"/>
</dbReference>
<dbReference type="PRINTS" id="PR00463">
    <property type="entry name" value="EP450I"/>
</dbReference>
<keyword evidence="1" id="KW-0408">Iron</keyword>
<reference evidence="3" key="1">
    <citation type="submission" date="2021-03" db="EMBL/GenBank/DDBJ databases">
        <title>Comparative genomics and phylogenomic investigation of the class Geoglossomycetes provide insights into ecological specialization and systematics.</title>
        <authorList>
            <person name="Melie T."/>
            <person name="Pirro S."/>
            <person name="Miller A.N."/>
            <person name="Quandt A."/>
        </authorList>
    </citation>
    <scope>NUCLEOTIDE SEQUENCE</scope>
    <source>
        <strain evidence="3">GBOQ0MN5Z8</strain>
    </source>
</reference>
<dbReference type="AlphaFoldDB" id="A0A9P8L103"/>
<proteinExistence type="predicted"/>
<dbReference type="GO" id="GO:0005506">
    <property type="term" value="F:iron ion binding"/>
    <property type="evidence" value="ECO:0007669"/>
    <property type="project" value="InterPro"/>
</dbReference>
<evidence type="ECO:0000256" key="2">
    <source>
        <dbReference type="SAM" id="MobiDB-lite"/>
    </source>
</evidence>
<evidence type="ECO:0000256" key="1">
    <source>
        <dbReference type="PIRSR" id="PIRSR602401-1"/>
    </source>
</evidence>
<comment type="caution">
    <text evidence="3">The sequence shown here is derived from an EMBL/GenBank/DDBJ whole genome shotgun (WGS) entry which is preliminary data.</text>
</comment>
<protein>
    <recommendedName>
        <fullName evidence="5">Cytochrome P450</fullName>
    </recommendedName>
</protein>
<dbReference type="Pfam" id="PF00067">
    <property type="entry name" value="p450"/>
    <property type="match status" value="1"/>
</dbReference>
<organism evidence="3 4">
    <name type="scientific">Glutinoglossum americanum</name>
    <dbReference type="NCBI Taxonomy" id="1670608"/>
    <lineage>
        <taxon>Eukaryota</taxon>
        <taxon>Fungi</taxon>
        <taxon>Dikarya</taxon>
        <taxon>Ascomycota</taxon>
        <taxon>Pezizomycotina</taxon>
        <taxon>Geoglossomycetes</taxon>
        <taxon>Geoglossales</taxon>
        <taxon>Geoglossaceae</taxon>
        <taxon>Glutinoglossum</taxon>
    </lineage>
</organism>
<keyword evidence="1" id="KW-0349">Heme</keyword>
<accession>A0A9P8L103</accession>
<dbReference type="InterPro" id="IPR036396">
    <property type="entry name" value="Cyt_P450_sf"/>
</dbReference>
<feature type="compositionally biased region" description="Basic and acidic residues" evidence="2">
    <location>
        <begin position="333"/>
        <end position="353"/>
    </location>
</feature>
<keyword evidence="4" id="KW-1185">Reference proteome</keyword>
<feature type="binding site" description="axial binding residue" evidence="1">
    <location>
        <position position="323"/>
    </location>
    <ligand>
        <name>heme</name>
        <dbReference type="ChEBI" id="CHEBI:30413"/>
    </ligand>
    <ligandPart>
        <name>Fe</name>
        <dbReference type="ChEBI" id="CHEBI:18248"/>
    </ligandPart>
</feature>
<gene>
    <name evidence="3" type="ORF">FGG08_006323</name>
</gene>
<dbReference type="InterPro" id="IPR050121">
    <property type="entry name" value="Cytochrome_P450_monoxygenase"/>
</dbReference>
<sequence>MARWSVLRRMKSHSQHIVRQRRSTPLAEVGTKRLNFIRSLRDLVQVIEGIRERARAFVSKCSEPPGASIDVYVYLHCYALDCITHLLFHPFGTRSIEDPEDLKMMQELSYSDSLKARLLKYYSPLLSSILGSLSSPERVDRGSIADQYTLETCKKGTSGYTVLHKLQNLKEKLQEPEIASECSDHLTAGIDTTGDGLCFLMWKLSQPDCLSVQDRLREELVTNFDAAFDDLPYLDAVVKEGLRCFPPIPMSLPRYVPYGGRPLGGYYLPAGTIVSCQAFTLHRTDETVFPEPEKFVPERWLEKEGHVERNRLFFAFASGGRGCIGRNHRLKGGAHDVEPIPDRPEVEDSDKRSPVPSVTQRHQHHQPKTTPPQTVGELLFTIHAASNALSEAGTGARFQLTDRVFGNCKTPKYTRAHAEGNYFPHSQVRIPVERIGYLRPISNSDSPKDPSR</sequence>
<dbReference type="GO" id="GO:0016705">
    <property type="term" value="F:oxidoreductase activity, acting on paired donors, with incorporation or reduction of molecular oxygen"/>
    <property type="evidence" value="ECO:0007669"/>
    <property type="project" value="InterPro"/>
</dbReference>
<feature type="region of interest" description="Disordered" evidence="2">
    <location>
        <begin position="329"/>
        <end position="373"/>
    </location>
</feature>
<name>A0A9P8L103_9PEZI</name>
<dbReference type="GO" id="GO:0020037">
    <property type="term" value="F:heme binding"/>
    <property type="evidence" value="ECO:0007669"/>
    <property type="project" value="InterPro"/>
</dbReference>
<evidence type="ECO:0000313" key="3">
    <source>
        <dbReference type="EMBL" id="KAH0536825.1"/>
    </source>
</evidence>